<organism evidence="2 3">
    <name type="scientific">Aureliella helgolandensis</name>
    <dbReference type="NCBI Taxonomy" id="2527968"/>
    <lineage>
        <taxon>Bacteria</taxon>
        <taxon>Pseudomonadati</taxon>
        <taxon>Planctomycetota</taxon>
        <taxon>Planctomycetia</taxon>
        <taxon>Pirellulales</taxon>
        <taxon>Pirellulaceae</taxon>
        <taxon>Aureliella</taxon>
    </lineage>
</organism>
<sequence length="223" mass="25201">MAARMLVLGGTNFIGRVFVERVLEQTTLEVTLLNRGVTAPDLFKTVPHLKCDRHDFNSCSTQLAGQHWNYLVDFSGHSHAHIENIVTNCRFDHYTYISSSAVELSWPEDQLFSMAQNKLWCEHLIQSACAEVLIFRPGYVVGRHDPTGRFEFRNGRWGWLGTEEPVQPVVEVEFLTNLMLVLILRGQTGIVRGGYARPRVEQRAHPPVSTEPDWAAVSPASTL</sequence>
<dbReference type="Gene3D" id="3.40.50.720">
    <property type="entry name" value="NAD(P)-binding Rossmann-like Domain"/>
    <property type="match status" value="1"/>
</dbReference>
<evidence type="ECO:0008006" key="4">
    <source>
        <dbReference type="Google" id="ProtNLM"/>
    </source>
</evidence>
<dbReference type="InterPro" id="IPR036291">
    <property type="entry name" value="NAD(P)-bd_dom_sf"/>
</dbReference>
<keyword evidence="3" id="KW-1185">Reference proteome</keyword>
<evidence type="ECO:0000313" key="2">
    <source>
        <dbReference type="EMBL" id="QDV23535.1"/>
    </source>
</evidence>
<dbReference type="OrthoDB" id="9809586at2"/>
<dbReference type="Proteomes" id="UP000318017">
    <property type="component" value="Chromosome"/>
</dbReference>
<protein>
    <recommendedName>
        <fullName evidence="4">NAD dependent epimerase/dehydratase family protein</fullName>
    </recommendedName>
</protein>
<feature type="region of interest" description="Disordered" evidence="1">
    <location>
        <begin position="201"/>
        <end position="223"/>
    </location>
</feature>
<dbReference type="EMBL" id="CP036298">
    <property type="protein sequence ID" value="QDV23535.1"/>
    <property type="molecule type" value="Genomic_DNA"/>
</dbReference>
<dbReference type="RefSeq" id="WP_145076532.1">
    <property type="nucleotide sequence ID" value="NZ_CP036298.1"/>
</dbReference>
<evidence type="ECO:0000313" key="3">
    <source>
        <dbReference type="Proteomes" id="UP000318017"/>
    </source>
</evidence>
<gene>
    <name evidence="2" type="ORF">Q31a_18360</name>
</gene>
<dbReference type="KEGG" id="ahel:Q31a_18360"/>
<dbReference type="AlphaFoldDB" id="A0A518G4L5"/>
<name>A0A518G4L5_9BACT</name>
<dbReference type="SUPFAM" id="SSF51735">
    <property type="entry name" value="NAD(P)-binding Rossmann-fold domains"/>
    <property type="match status" value="1"/>
</dbReference>
<proteinExistence type="predicted"/>
<evidence type="ECO:0000256" key="1">
    <source>
        <dbReference type="SAM" id="MobiDB-lite"/>
    </source>
</evidence>
<accession>A0A518G4L5</accession>
<reference evidence="2 3" key="1">
    <citation type="submission" date="2019-02" db="EMBL/GenBank/DDBJ databases">
        <title>Deep-cultivation of Planctomycetes and their phenomic and genomic characterization uncovers novel biology.</title>
        <authorList>
            <person name="Wiegand S."/>
            <person name="Jogler M."/>
            <person name="Boedeker C."/>
            <person name="Pinto D."/>
            <person name="Vollmers J."/>
            <person name="Rivas-Marin E."/>
            <person name="Kohn T."/>
            <person name="Peeters S.H."/>
            <person name="Heuer A."/>
            <person name="Rast P."/>
            <person name="Oberbeckmann S."/>
            <person name="Bunk B."/>
            <person name="Jeske O."/>
            <person name="Meyerdierks A."/>
            <person name="Storesund J.E."/>
            <person name="Kallscheuer N."/>
            <person name="Luecker S."/>
            <person name="Lage O.M."/>
            <person name="Pohl T."/>
            <person name="Merkel B.J."/>
            <person name="Hornburger P."/>
            <person name="Mueller R.-W."/>
            <person name="Bruemmer F."/>
            <person name="Labrenz M."/>
            <person name="Spormann A.M."/>
            <person name="Op den Camp H."/>
            <person name="Overmann J."/>
            <person name="Amann R."/>
            <person name="Jetten M.S.M."/>
            <person name="Mascher T."/>
            <person name="Medema M.H."/>
            <person name="Devos D.P."/>
            <person name="Kaster A.-K."/>
            <person name="Ovreas L."/>
            <person name="Rohde M."/>
            <person name="Galperin M.Y."/>
            <person name="Jogler C."/>
        </authorList>
    </citation>
    <scope>NUCLEOTIDE SEQUENCE [LARGE SCALE GENOMIC DNA]</scope>
    <source>
        <strain evidence="2 3">Q31a</strain>
    </source>
</reference>